<reference evidence="2 3" key="1">
    <citation type="submission" date="2024-06" db="EMBL/GenBank/DDBJ databases">
        <title>Genomic Encyclopedia of Type Strains, Phase IV (KMG-IV): sequencing the most valuable type-strain genomes for metagenomic binning, comparative biology and taxonomic classification.</title>
        <authorList>
            <person name="Goeker M."/>
        </authorList>
    </citation>
    <scope>NUCLEOTIDE SEQUENCE [LARGE SCALE GENOMIC DNA]</scope>
    <source>
        <strain evidence="2 3">DSM 21331</strain>
    </source>
</reference>
<gene>
    <name evidence="2" type="ORF">ABID43_001203</name>
</gene>
<evidence type="ECO:0000313" key="3">
    <source>
        <dbReference type="Proteomes" id="UP001549145"/>
    </source>
</evidence>
<name>A0ABV2L1H2_9HYPH</name>
<evidence type="ECO:0000313" key="2">
    <source>
        <dbReference type="EMBL" id="MET3691678.1"/>
    </source>
</evidence>
<feature type="chain" id="PRO_5045807487" evidence="1">
    <location>
        <begin position="17"/>
        <end position="50"/>
    </location>
</feature>
<feature type="signal peptide" evidence="1">
    <location>
        <begin position="1"/>
        <end position="16"/>
    </location>
</feature>
<dbReference type="RefSeq" id="WP_238276846.1">
    <property type="nucleotide sequence ID" value="NZ_BPQL01000019.1"/>
</dbReference>
<dbReference type="EMBL" id="JBEPMM010000002">
    <property type="protein sequence ID" value="MET3691678.1"/>
    <property type="molecule type" value="Genomic_DNA"/>
</dbReference>
<sequence length="50" mass="5358">MPRACALLLLAGIALAALQRRRPVAVHAECDLSTWTLPDGTTLHLSPTVH</sequence>
<keyword evidence="3" id="KW-1185">Reference proteome</keyword>
<evidence type="ECO:0000256" key="1">
    <source>
        <dbReference type="SAM" id="SignalP"/>
    </source>
</evidence>
<dbReference type="Proteomes" id="UP001549145">
    <property type="component" value="Unassembled WGS sequence"/>
</dbReference>
<accession>A0ABV2L1H2</accession>
<comment type="caution">
    <text evidence="2">The sequence shown here is derived from an EMBL/GenBank/DDBJ whole genome shotgun (WGS) entry which is preliminary data.</text>
</comment>
<organism evidence="2 3">
    <name type="scientific">Methylobacterium goesingense</name>
    <dbReference type="NCBI Taxonomy" id="243690"/>
    <lineage>
        <taxon>Bacteria</taxon>
        <taxon>Pseudomonadati</taxon>
        <taxon>Pseudomonadota</taxon>
        <taxon>Alphaproteobacteria</taxon>
        <taxon>Hyphomicrobiales</taxon>
        <taxon>Methylobacteriaceae</taxon>
        <taxon>Methylobacterium</taxon>
    </lineage>
</organism>
<keyword evidence="1" id="KW-0732">Signal</keyword>
<protein>
    <submittedName>
        <fullName evidence="2">Uncharacterized protein</fullName>
    </submittedName>
</protein>
<proteinExistence type="predicted"/>